<evidence type="ECO:0000313" key="1">
    <source>
        <dbReference type="EMBL" id="TBU04360.1"/>
    </source>
</evidence>
<comment type="caution">
    <text evidence="1">The sequence shown here is derived from an EMBL/GenBank/DDBJ whole genome shotgun (WGS) entry which is preliminary data.</text>
</comment>
<protein>
    <submittedName>
        <fullName evidence="1">Uncharacterized protein</fullName>
    </submittedName>
</protein>
<dbReference type="Proteomes" id="UP000292362">
    <property type="component" value="Unassembled WGS sequence"/>
</dbReference>
<organism evidence="1 2">
    <name type="scientific">Hamiltosporidium tvaerminnensis</name>
    <dbReference type="NCBI Taxonomy" id="1176355"/>
    <lineage>
        <taxon>Eukaryota</taxon>
        <taxon>Fungi</taxon>
        <taxon>Fungi incertae sedis</taxon>
        <taxon>Microsporidia</taxon>
        <taxon>Dubosqiidae</taxon>
        <taxon>Hamiltosporidium</taxon>
    </lineage>
</organism>
<dbReference type="VEuPathDB" id="MicrosporidiaDB:CWI37_0146p0030"/>
<dbReference type="EMBL" id="PITJ01000146">
    <property type="protein sequence ID" value="TBU04360.1"/>
    <property type="molecule type" value="Genomic_DNA"/>
</dbReference>
<proteinExistence type="predicted"/>
<sequence>MIEEFLCCEPLELTSKGIDCDLVNDFESKGATLRKAHLADIFRQVNELNISIQGFCTNIIIGVKNHLYLLEN</sequence>
<name>A0A4Q9LBX2_9MICR</name>
<dbReference type="AlphaFoldDB" id="A0A4Q9LBX2"/>
<reference evidence="1 2" key="1">
    <citation type="submission" date="2017-12" db="EMBL/GenBank/DDBJ databases">
        <authorList>
            <person name="Pombert J.-F."/>
            <person name="Haag K.L."/>
            <person name="Ebert D."/>
        </authorList>
    </citation>
    <scope>NUCLEOTIDE SEQUENCE [LARGE SCALE GENOMIC DNA]</scope>
    <source>
        <strain evidence="1">FI-OER-3-3</strain>
    </source>
</reference>
<gene>
    <name evidence="1" type="ORF">CWI37_0146p0030</name>
</gene>
<accession>A0A4Q9LBX2</accession>
<evidence type="ECO:0000313" key="2">
    <source>
        <dbReference type="Proteomes" id="UP000292362"/>
    </source>
</evidence>